<proteinExistence type="predicted"/>
<protein>
    <recommendedName>
        <fullName evidence="4">DUF2269 domain-containing protein</fullName>
    </recommendedName>
</protein>
<gene>
    <name evidence="2" type="ORF">JOE21_000017</name>
</gene>
<dbReference type="EMBL" id="JAVDQG010000001">
    <property type="protein sequence ID" value="MDR6224029.1"/>
    <property type="molecule type" value="Genomic_DNA"/>
</dbReference>
<name>A0ABU1IGX8_9BACL</name>
<dbReference type="RefSeq" id="WP_309860723.1">
    <property type="nucleotide sequence ID" value="NZ_JAVDQG010000001.1"/>
</dbReference>
<evidence type="ECO:0000313" key="3">
    <source>
        <dbReference type="Proteomes" id="UP001185012"/>
    </source>
</evidence>
<reference evidence="2 3" key="1">
    <citation type="submission" date="2023-07" db="EMBL/GenBank/DDBJ databases">
        <title>Genomic Encyclopedia of Type Strains, Phase IV (KMG-IV): sequencing the most valuable type-strain genomes for metagenomic binning, comparative biology and taxonomic classification.</title>
        <authorList>
            <person name="Goeker M."/>
        </authorList>
    </citation>
    <scope>NUCLEOTIDE SEQUENCE [LARGE SCALE GENOMIC DNA]</scope>
    <source>
        <strain evidence="2 3">DSM 45903</strain>
    </source>
</reference>
<evidence type="ECO:0000313" key="2">
    <source>
        <dbReference type="EMBL" id="MDR6224029.1"/>
    </source>
</evidence>
<keyword evidence="1" id="KW-0812">Transmembrane</keyword>
<sequence length="177" mass="19341">MTMTPGLRKFALIAHITSSVGWFGAVTAYIALDVAVVTSGDAQILRAAYIAMELIIWWALVPLALASLLTGLVMSLGTPWGLFRHYWILFKLLLTLFATIILLGHTQTSSYMAGVAADPTTSIADLQALGGSLLHSVGGLVVLLLIMILSVYKPRGMTPYGWRKQHERRKVSQRSMQ</sequence>
<feature type="transmembrane region" description="Helical" evidence="1">
    <location>
        <begin position="55"/>
        <end position="74"/>
    </location>
</feature>
<organism evidence="2 3">
    <name type="scientific">Desmospora profundinema</name>
    <dbReference type="NCBI Taxonomy" id="1571184"/>
    <lineage>
        <taxon>Bacteria</taxon>
        <taxon>Bacillati</taxon>
        <taxon>Bacillota</taxon>
        <taxon>Bacilli</taxon>
        <taxon>Bacillales</taxon>
        <taxon>Thermoactinomycetaceae</taxon>
        <taxon>Desmospora</taxon>
    </lineage>
</organism>
<keyword evidence="1" id="KW-0472">Membrane</keyword>
<evidence type="ECO:0008006" key="4">
    <source>
        <dbReference type="Google" id="ProtNLM"/>
    </source>
</evidence>
<dbReference type="Proteomes" id="UP001185012">
    <property type="component" value="Unassembled WGS sequence"/>
</dbReference>
<feature type="transmembrane region" description="Helical" evidence="1">
    <location>
        <begin position="126"/>
        <end position="152"/>
    </location>
</feature>
<evidence type="ECO:0000256" key="1">
    <source>
        <dbReference type="SAM" id="Phobius"/>
    </source>
</evidence>
<accession>A0ABU1IGX8</accession>
<keyword evidence="3" id="KW-1185">Reference proteome</keyword>
<comment type="caution">
    <text evidence="2">The sequence shown here is derived from an EMBL/GenBank/DDBJ whole genome shotgun (WGS) entry which is preliminary data.</text>
</comment>
<feature type="transmembrane region" description="Helical" evidence="1">
    <location>
        <begin position="12"/>
        <end position="32"/>
    </location>
</feature>
<feature type="transmembrane region" description="Helical" evidence="1">
    <location>
        <begin position="86"/>
        <end position="106"/>
    </location>
</feature>
<keyword evidence="1" id="KW-1133">Transmembrane helix</keyword>